<proteinExistence type="inferred from homology"/>
<dbReference type="Proteomes" id="UP001560267">
    <property type="component" value="Unassembled WGS sequence"/>
</dbReference>
<evidence type="ECO:0000313" key="4">
    <source>
        <dbReference type="Proteomes" id="UP001560267"/>
    </source>
</evidence>
<dbReference type="SUPFAM" id="SSF143243">
    <property type="entry name" value="Nqo5-like"/>
    <property type="match status" value="1"/>
</dbReference>
<dbReference type="EMBL" id="JBFSHR010000003">
    <property type="protein sequence ID" value="MEX6428565.1"/>
    <property type="molecule type" value="Genomic_DNA"/>
</dbReference>
<reference evidence="3 4" key="1">
    <citation type="submission" date="2024-07" db="EMBL/GenBank/DDBJ databases">
        <title>Draft Genome Sequence of Ferrimicrobium acidiphilum Strain YE2023, Isolated from a Pulp of Bioleach Reactor.</title>
        <authorList>
            <person name="Elkina Y.A."/>
            <person name="Bulaeva A.G."/>
            <person name="Beletsky A.V."/>
            <person name="Mardanov A.V."/>
        </authorList>
    </citation>
    <scope>NUCLEOTIDE SEQUENCE [LARGE SCALE GENOMIC DNA]</scope>
    <source>
        <strain evidence="3 4">YE2023</strain>
    </source>
</reference>
<gene>
    <name evidence="3" type="ORF">AB6A68_01750</name>
</gene>
<dbReference type="PANTHER" id="PTHR10884:SF14">
    <property type="entry name" value="NADH DEHYDROGENASE [UBIQUINONE] IRON-SULFUR PROTEIN 3, MITOCHONDRIAL"/>
    <property type="match status" value="1"/>
</dbReference>
<dbReference type="InterPro" id="IPR037232">
    <property type="entry name" value="NADH_quin_OxRdtase_su_C/D-like"/>
</dbReference>
<comment type="similarity">
    <text evidence="1">Belongs to the complex I 30 kDa subunit family.</text>
</comment>
<dbReference type="Pfam" id="PF00329">
    <property type="entry name" value="Complex1_30kDa"/>
    <property type="match status" value="1"/>
</dbReference>
<evidence type="ECO:0000313" key="3">
    <source>
        <dbReference type="EMBL" id="MEX6428565.1"/>
    </source>
</evidence>
<accession>A0ABV3XZ81</accession>
<protein>
    <submittedName>
        <fullName evidence="3">NADH-quinone oxidoreductase subunit C</fullName>
    </submittedName>
</protein>
<evidence type="ECO:0000259" key="2">
    <source>
        <dbReference type="Pfam" id="PF00329"/>
    </source>
</evidence>
<evidence type="ECO:0000256" key="1">
    <source>
        <dbReference type="ARBA" id="ARBA00007569"/>
    </source>
</evidence>
<sequence>MVLERSQYLPTVQARHEEGYIYLADLTCVDYLDNQTRDRMYDVQLERFELVVNLRAFAPAAIVRLRVQVPELDMVVPSIFGWYPGAEAMEREVYDLFGVRFENHPDLTRILLPEDWEGHPLRKDYGVGRVPVQFKEVKRNR</sequence>
<organism evidence="3 4">
    <name type="scientific">Ferrimicrobium acidiphilum</name>
    <dbReference type="NCBI Taxonomy" id="121039"/>
    <lineage>
        <taxon>Bacteria</taxon>
        <taxon>Bacillati</taxon>
        <taxon>Actinomycetota</taxon>
        <taxon>Acidimicrobiia</taxon>
        <taxon>Acidimicrobiales</taxon>
        <taxon>Acidimicrobiaceae</taxon>
        <taxon>Ferrimicrobium</taxon>
    </lineage>
</organism>
<comment type="caution">
    <text evidence="3">The sequence shown here is derived from an EMBL/GenBank/DDBJ whole genome shotgun (WGS) entry which is preliminary data.</text>
</comment>
<dbReference type="InterPro" id="IPR001268">
    <property type="entry name" value="NADH_UbQ_OxRdtase_30kDa_su"/>
</dbReference>
<dbReference type="Gene3D" id="3.30.460.80">
    <property type="entry name" value="NADH:ubiquinone oxidoreductase, 30kDa subunit"/>
    <property type="match status" value="1"/>
</dbReference>
<dbReference type="PANTHER" id="PTHR10884">
    <property type="entry name" value="NADH DEHYDROGENASE UBIQUINONE IRON-SULFUR PROTEIN 3"/>
    <property type="match status" value="1"/>
</dbReference>
<keyword evidence="4" id="KW-1185">Reference proteome</keyword>
<dbReference type="RefSeq" id="WP_298385893.1">
    <property type="nucleotide sequence ID" value="NZ_JBFSHR010000003.1"/>
</dbReference>
<name>A0ABV3XZ81_9ACTN</name>
<feature type="domain" description="NADH:ubiquinone oxidoreductase 30kDa subunit" evidence="2">
    <location>
        <begin position="5"/>
        <end position="126"/>
    </location>
</feature>